<evidence type="ECO:0000313" key="2">
    <source>
        <dbReference type="WBParaSite" id="L893_g9526.t1"/>
    </source>
</evidence>
<dbReference type="WBParaSite" id="L893_g9526.t1">
    <property type="protein sequence ID" value="L893_g9526.t1"/>
    <property type="gene ID" value="L893_g9526"/>
</dbReference>
<keyword evidence="1" id="KW-1185">Reference proteome</keyword>
<proteinExistence type="predicted"/>
<name>A0A1I8AW30_9BILA</name>
<dbReference type="AlphaFoldDB" id="A0A1I8AW30"/>
<evidence type="ECO:0000313" key="1">
    <source>
        <dbReference type="Proteomes" id="UP000095287"/>
    </source>
</evidence>
<organism evidence="1 2">
    <name type="scientific">Steinernema glaseri</name>
    <dbReference type="NCBI Taxonomy" id="37863"/>
    <lineage>
        <taxon>Eukaryota</taxon>
        <taxon>Metazoa</taxon>
        <taxon>Ecdysozoa</taxon>
        <taxon>Nematoda</taxon>
        <taxon>Chromadorea</taxon>
        <taxon>Rhabditida</taxon>
        <taxon>Tylenchina</taxon>
        <taxon>Panagrolaimomorpha</taxon>
        <taxon>Strongyloidoidea</taxon>
        <taxon>Steinernematidae</taxon>
        <taxon>Steinernema</taxon>
    </lineage>
</organism>
<reference evidence="2" key="1">
    <citation type="submission" date="2016-11" db="UniProtKB">
        <authorList>
            <consortium name="WormBaseParasite"/>
        </authorList>
    </citation>
    <scope>IDENTIFICATION</scope>
</reference>
<dbReference type="Proteomes" id="UP000095287">
    <property type="component" value="Unplaced"/>
</dbReference>
<sequence>ACRKLKARRYLYSAKEDVDMDPIQARFGAVHQQEVPQNQNYTFQHIYQQQYLPQEQYLLQEYNYAPPGQNYPPTCKIYTQQHYVHQGQSHTGQGIYLQQQYNYSAYGTNPAQKFLHQNQNYFQPHQFFTQQHQNQMYTGQPSNAFYF</sequence>
<protein>
    <submittedName>
        <fullName evidence="2">Antennapedia</fullName>
    </submittedName>
</protein>
<accession>A0A1I8AW30</accession>